<keyword evidence="2" id="KW-1133">Transmembrane helix</keyword>
<feature type="compositionally biased region" description="Low complexity" evidence="1">
    <location>
        <begin position="673"/>
        <end position="682"/>
    </location>
</feature>
<dbReference type="RefSeq" id="WP_157802370.1">
    <property type="nucleotide sequence ID" value="NZ_PGFF01000001.1"/>
</dbReference>
<protein>
    <submittedName>
        <fullName evidence="4">Uncharacterized protein</fullName>
    </submittedName>
</protein>
<reference evidence="4 5" key="1">
    <citation type="submission" date="2017-11" db="EMBL/GenBank/DDBJ databases">
        <title>Genomic Encyclopedia of Archaeal and Bacterial Type Strains, Phase II (KMG-II): From Individual Species to Whole Genera.</title>
        <authorList>
            <person name="Goeker M."/>
        </authorList>
    </citation>
    <scope>NUCLEOTIDE SEQUENCE [LARGE SCALE GENOMIC DNA]</scope>
    <source>
        <strain evidence="4 5">DSM 27393</strain>
    </source>
</reference>
<dbReference type="OrthoDB" id="4985746at2"/>
<feature type="region of interest" description="Disordered" evidence="1">
    <location>
        <begin position="673"/>
        <end position="701"/>
    </location>
</feature>
<comment type="caution">
    <text evidence="4">The sequence shown here is derived from an EMBL/GenBank/DDBJ whole genome shotgun (WGS) entry which is preliminary data.</text>
</comment>
<organism evidence="4 5">
    <name type="scientific">Diaminobutyricimonas aerilata</name>
    <dbReference type="NCBI Taxonomy" id="1162967"/>
    <lineage>
        <taxon>Bacteria</taxon>
        <taxon>Bacillati</taxon>
        <taxon>Actinomycetota</taxon>
        <taxon>Actinomycetes</taxon>
        <taxon>Micrococcales</taxon>
        <taxon>Microbacteriaceae</taxon>
        <taxon>Diaminobutyricimonas</taxon>
    </lineage>
</organism>
<keyword evidence="3" id="KW-0732">Signal</keyword>
<dbReference type="Pfam" id="PF19516">
    <property type="entry name" value="DUF6049"/>
    <property type="match status" value="1"/>
</dbReference>
<keyword evidence="2" id="KW-0472">Membrane</keyword>
<evidence type="ECO:0000313" key="4">
    <source>
        <dbReference type="EMBL" id="PJJ73702.1"/>
    </source>
</evidence>
<keyword evidence="5" id="KW-1185">Reference proteome</keyword>
<feature type="signal peptide" evidence="3">
    <location>
        <begin position="1"/>
        <end position="26"/>
    </location>
</feature>
<proteinExistence type="predicted"/>
<evidence type="ECO:0000256" key="3">
    <source>
        <dbReference type="SAM" id="SignalP"/>
    </source>
</evidence>
<feature type="chain" id="PRO_5014631116" evidence="3">
    <location>
        <begin position="27"/>
        <end position="701"/>
    </location>
</feature>
<evidence type="ECO:0000256" key="2">
    <source>
        <dbReference type="SAM" id="Phobius"/>
    </source>
</evidence>
<accession>A0A2M9CP86</accession>
<dbReference type="AlphaFoldDB" id="A0A2M9CP86"/>
<name>A0A2M9CP86_9MICO</name>
<sequence>MPLRPLRAVLALVVGLVGVGATPVAAAGSGKAPVAPSVIVAPADAGRLAPTSDLSVQVAVENPREEPLTDLTAVVRLVRTPFVGAGGLEQWLAADADDESDAAAGQSLREVPIDDVEADSTGAAVSVTVPAAELGILSPETPGPRGLAVELLSGGELLATTRTAVVWNTGVPVTPTTLVSVAAITVPPQPSGVIPADRLEEYTGAGGLLSRQLNAAVGKPVALAIDPMIIASIRVLGSAAPESATTWLERLRQAPNETFALPYADQDVAMVAQTGAVPFLGVQSFVGRIDEGAFPQPTPSAADPEPTAEPVEPVLPTTEELLAWGYALAGIAWPADDAVIPTDPAAFAANGWTTSILGEADLEGEPGTVAQLGDQRALVADTAVTRLLREAVHAPTPLEWSDAIARLSAVLAAQPGGTLLGALDRSWPDSAYRLGETLDALAAGGTASAPLGSLLTAAATPATVVARDADVDRRDRALRMLASDGAEAQFATVSVDPEAVTSPRRLRMLSLLSTGWRQDPDGWQAEVAEYQEESLDLREAVRIDNQSAFTVGADPGELPISVRNDLQVDATVVVTATSNRGQLRVRESTFTIELPAGQVTRAPVKVATLGNGEATLTVRIATVGGLPVGEAAVPVSIQAAWETVGTGVIAGSVALLFAVGLVRSILRRRGSRRAAASASSIDGSDDADRSGGTADAGRSDG</sequence>
<evidence type="ECO:0000256" key="1">
    <source>
        <dbReference type="SAM" id="MobiDB-lite"/>
    </source>
</evidence>
<dbReference type="InterPro" id="IPR046112">
    <property type="entry name" value="DUF6049"/>
</dbReference>
<feature type="transmembrane region" description="Helical" evidence="2">
    <location>
        <begin position="644"/>
        <end position="666"/>
    </location>
</feature>
<dbReference type="Proteomes" id="UP000228758">
    <property type="component" value="Unassembled WGS sequence"/>
</dbReference>
<evidence type="ECO:0000313" key="5">
    <source>
        <dbReference type="Proteomes" id="UP000228758"/>
    </source>
</evidence>
<gene>
    <name evidence="4" type="ORF">CLV46_3298</name>
</gene>
<keyword evidence="2" id="KW-0812">Transmembrane</keyword>
<feature type="compositionally biased region" description="Low complexity" evidence="1">
    <location>
        <begin position="690"/>
        <end position="701"/>
    </location>
</feature>
<dbReference type="EMBL" id="PGFF01000001">
    <property type="protein sequence ID" value="PJJ73702.1"/>
    <property type="molecule type" value="Genomic_DNA"/>
</dbReference>